<dbReference type="EMBL" id="CP043473">
    <property type="protein sequence ID" value="QEL56600.1"/>
    <property type="molecule type" value="Genomic_DNA"/>
</dbReference>
<reference evidence="1 2" key="1">
    <citation type="submission" date="2019-08" db="EMBL/GenBank/DDBJ databases">
        <title>Chromobacterium paludis, a novel bacterium isolated from a Maryland marsh pond.</title>
        <authorList>
            <person name="Blackburn M.B."/>
            <person name="Gundersen-Rindal D.E."/>
        </authorList>
    </citation>
    <scope>NUCLEOTIDE SEQUENCE [LARGE SCALE GENOMIC DNA]</scope>
    <source>
        <strain evidence="2">IIBBL 257-1</strain>
    </source>
</reference>
<evidence type="ECO:0000313" key="1">
    <source>
        <dbReference type="EMBL" id="QEL56600.1"/>
    </source>
</evidence>
<protein>
    <submittedName>
        <fullName evidence="1">AlpA family phage regulatory protein</fullName>
    </submittedName>
</protein>
<dbReference type="InterPro" id="IPR010260">
    <property type="entry name" value="AlpA"/>
</dbReference>
<name>A0A5C1DIW2_9NEIS</name>
<sequence>MTVKYIRPSQVAQRYTVARSTVYRWIKNDPSFPHPRAVSNSKCNTLIRCCHGLTLPTTLR</sequence>
<proteinExistence type="predicted"/>
<dbReference type="Pfam" id="PF05930">
    <property type="entry name" value="Phage_AlpA"/>
    <property type="match status" value="1"/>
</dbReference>
<dbReference type="AlphaFoldDB" id="A0A5C1DIW2"/>
<gene>
    <name evidence="1" type="ORF">FYK34_14015</name>
</gene>
<dbReference type="RefSeq" id="WP_149297407.1">
    <property type="nucleotide sequence ID" value="NZ_CP043473.1"/>
</dbReference>
<organism evidence="1 2">
    <name type="scientific">Chromobacterium paludis</name>
    <dbReference type="NCBI Taxonomy" id="2605945"/>
    <lineage>
        <taxon>Bacteria</taxon>
        <taxon>Pseudomonadati</taxon>
        <taxon>Pseudomonadota</taxon>
        <taxon>Betaproteobacteria</taxon>
        <taxon>Neisseriales</taxon>
        <taxon>Chromobacteriaceae</taxon>
        <taxon>Chromobacterium</taxon>
    </lineage>
</organism>
<accession>A0A5C1DIW2</accession>
<keyword evidence="2" id="KW-1185">Reference proteome</keyword>
<dbReference type="KEGG" id="chrm:FYK34_14015"/>
<evidence type="ECO:0000313" key="2">
    <source>
        <dbReference type="Proteomes" id="UP000322079"/>
    </source>
</evidence>
<dbReference type="Proteomes" id="UP000322079">
    <property type="component" value="Chromosome"/>
</dbReference>